<feature type="domain" description="N-terminal" evidence="1">
    <location>
        <begin position="10"/>
        <end position="136"/>
    </location>
</feature>
<dbReference type="Proteomes" id="UP000241868">
    <property type="component" value="Unassembled WGS sequence"/>
</dbReference>
<dbReference type="Pfam" id="PF08401">
    <property type="entry name" value="ArdcN"/>
    <property type="match status" value="1"/>
</dbReference>
<name>A0A2P7U105_9NEIS</name>
<dbReference type="EMBL" id="PXYY01000021">
    <property type="protein sequence ID" value="PSJ80654.1"/>
    <property type="molecule type" value="Genomic_DNA"/>
</dbReference>
<evidence type="ECO:0000259" key="2">
    <source>
        <dbReference type="Pfam" id="PF18818"/>
    </source>
</evidence>
<proteinExistence type="predicted"/>
<accession>A0A2P7U105</accession>
<dbReference type="GO" id="GO:0003697">
    <property type="term" value="F:single-stranded DNA binding"/>
    <property type="evidence" value="ECO:0007669"/>
    <property type="project" value="InterPro"/>
</dbReference>
<organism evidence="3 4">
    <name type="scientific">Neisseria iguanae</name>
    <dbReference type="NCBI Taxonomy" id="90242"/>
    <lineage>
        <taxon>Bacteria</taxon>
        <taxon>Pseudomonadati</taxon>
        <taxon>Pseudomonadota</taxon>
        <taxon>Betaproteobacteria</taxon>
        <taxon>Neisseriales</taxon>
        <taxon>Neisseriaceae</taxon>
        <taxon>Neisseria</taxon>
    </lineage>
</organism>
<protein>
    <recommendedName>
        <fullName evidence="5">DUF1738 domain-containing protein</fullName>
    </recommendedName>
</protein>
<gene>
    <name evidence="3" type="ORF">C7N83_05070</name>
</gene>
<evidence type="ECO:0000259" key="1">
    <source>
        <dbReference type="Pfam" id="PF08401"/>
    </source>
</evidence>
<evidence type="ECO:0000313" key="4">
    <source>
        <dbReference type="Proteomes" id="UP000241868"/>
    </source>
</evidence>
<dbReference type="AlphaFoldDB" id="A0A2P7U105"/>
<sequence>MTEKKNPYDDYAQKIAEELIEKLKQGTAPFQQPWNPAMGRDLPYNHTTGVEYSGTNSLKLMMAGRLDPRWLTYKQAQSIDAQVRKGERGIGLIKMITHVERVKKDENGKTVKDKDGQPVKERVPLEKPFYKSYTVFNAEQVDGLPKLELPPPVWENHDKAESILKASGAEIHHRGNDAYYNPTKDFIVLPNKDQFTGQGEYYAVALHELGHWTGHESRLNRDLSGR</sequence>
<evidence type="ECO:0000313" key="3">
    <source>
        <dbReference type="EMBL" id="PSJ80654.1"/>
    </source>
</evidence>
<reference evidence="3 4" key="1">
    <citation type="submission" date="2018-03" db="EMBL/GenBank/DDBJ databases">
        <title>Neisseria weixii sp. nov., isolated from the intestinal contents of Tibetan Plateau pika (Ochotona curzoniae) in Yushu, Qinghai Province, China.</title>
        <authorList>
            <person name="Gui Z."/>
        </authorList>
    </citation>
    <scope>NUCLEOTIDE SEQUENCE [LARGE SCALE GENOMIC DNA]</scope>
    <source>
        <strain evidence="3 4">ATCC 51483</strain>
    </source>
</reference>
<comment type="caution">
    <text evidence="3">The sequence shown here is derived from an EMBL/GenBank/DDBJ whole genome shotgun (WGS) entry which is preliminary data.</text>
</comment>
<evidence type="ECO:0008006" key="5">
    <source>
        <dbReference type="Google" id="ProtNLM"/>
    </source>
</evidence>
<dbReference type="Pfam" id="PF18818">
    <property type="entry name" value="MPTase-PolyVal"/>
    <property type="match status" value="1"/>
</dbReference>
<keyword evidence="4" id="KW-1185">Reference proteome</keyword>
<dbReference type="OrthoDB" id="9792687at2"/>
<dbReference type="InterPro" id="IPR013610">
    <property type="entry name" value="ArdC_N"/>
</dbReference>
<feature type="domain" description="Polyvalent protein metallopeptidase" evidence="2">
    <location>
        <begin position="159"/>
        <end position="225"/>
    </location>
</feature>
<dbReference type="InterPro" id="IPR041459">
    <property type="entry name" value="MPTase-PolyVal"/>
</dbReference>